<dbReference type="InterPro" id="IPR021331">
    <property type="entry name" value="Hva1_TUDOR"/>
</dbReference>
<dbReference type="Pfam" id="PF11160">
    <property type="entry name" value="Hva1_TUDOR"/>
    <property type="match status" value="1"/>
</dbReference>
<keyword evidence="3" id="KW-1185">Reference proteome</keyword>
<dbReference type="STRING" id="693986.MOC_1909"/>
<organism evidence="2 3">
    <name type="scientific">Methylobacterium oryzae CBMB20</name>
    <dbReference type="NCBI Taxonomy" id="693986"/>
    <lineage>
        <taxon>Bacteria</taxon>
        <taxon>Pseudomonadati</taxon>
        <taxon>Pseudomonadota</taxon>
        <taxon>Alphaproteobacteria</taxon>
        <taxon>Hyphomicrobiales</taxon>
        <taxon>Methylobacteriaceae</taxon>
        <taxon>Methylobacterium</taxon>
    </lineage>
</organism>
<protein>
    <submittedName>
        <fullName evidence="2">Protein of unassigned function</fullName>
    </submittedName>
</protein>
<dbReference type="AlphaFoldDB" id="A0A089Q508"/>
<evidence type="ECO:0000259" key="1">
    <source>
        <dbReference type="Pfam" id="PF11160"/>
    </source>
</evidence>
<evidence type="ECO:0000313" key="2">
    <source>
        <dbReference type="EMBL" id="AIQ89664.1"/>
    </source>
</evidence>
<dbReference type="GeneID" id="96607103"/>
<dbReference type="EMBL" id="CP003811">
    <property type="protein sequence ID" value="AIQ89664.1"/>
    <property type="molecule type" value="Genomic_DNA"/>
</dbReference>
<dbReference type="KEGG" id="mor:MOC_1909"/>
<sequence length="76" mass="8130">MTAKAKVKTGDDVTYKWGQGTVSGEVTKVHTQDVKKTIKGNTVKREASKAEPALEIKTAKGKTVLKSVSEVKVKSA</sequence>
<feature type="domain" description="Hypervirulence associated protein TUDOR" evidence="1">
    <location>
        <begin position="10"/>
        <end position="71"/>
    </location>
</feature>
<dbReference type="eggNOG" id="ENOG5031044">
    <property type="taxonomic scope" value="Bacteria"/>
</dbReference>
<accession>A0A089Q508</accession>
<evidence type="ECO:0000313" key="3">
    <source>
        <dbReference type="Proteomes" id="UP000029492"/>
    </source>
</evidence>
<dbReference type="HOGENOM" id="CLU_180079_0_0_5"/>
<name>A0A089Q508_9HYPH</name>
<reference evidence="2 3" key="1">
    <citation type="journal article" date="2014" name="PLoS ONE">
        <title>Genome Information of Methylobacterium oryzae, a Plant-Probiotic Methylotroph in the Phyllosphere.</title>
        <authorList>
            <person name="Kwak M.J."/>
            <person name="Jeong H."/>
            <person name="Madhaiyan M."/>
            <person name="Lee Y."/>
            <person name="Sa T.M."/>
            <person name="Oh T.K."/>
            <person name="Kim J.F."/>
        </authorList>
    </citation>
    <scope>NUCLEOTIDE SEQUENCE [LARGE SCALE GENOMIC DNA]</scope>
    <source>
        <strain evidence="2 3">CBMB20</strain>
    </source>
</reference>
<dbReference type="RefSeq" id="WP_043385962.1">
    <property type="nucleotide sequence ID" value="NZ_CP003811.1"/>
</dbReference>
<gene>
    <name evidence="2" type="ORF">MOC_1909</name>
</gene>
<dbReference type="Proteomes" id="UP000029492">
    <property type="component" value="Chromosome"/>
</dbReference>
<proteinExistence type="predicted"/>